<reference evidence="15" key="1">
    <citation type="journal article" date="2019" name="Int. J. Syst. Evol. Microbiol.">
        <title>The Global Catalogue of Microorganisms (GCM) 10K type strain sequencing project: providing services to taxonomists for standard genome sequencing and annotation.</title>
        <authorList>
            <consortium name="The Broad Institute Genomics Platform"/>
            <consortium name="The Broad Institute Genome Sequencing Center for Infectious Disease"/>
            <person name="Wu L."/>
            <person name="Ma J."/>
        </authorList>
    </citation>
    <scope>NUCLEOTIDE SEQUENCE [LARGE SCALE GENOMIC DNA]</scope>
    <source>
        <strain evidence="15">KCTC 33842</strain>
    </source>
</reference>
<keyword evidence="11" id="KW-0998">Cell outer membrane</keyword>
<keyword evidence="9 12" id="KW-1133">Transmembrane helix</keyword>
<sequence length="151" mass="16028">MRWREGYTLLEMLTVLAILGIISGAFFLALMPQIRAQRLHEVGVTLAGELKRARTQAQKSGADVLVSWNAGSFNTHVGGTTGADRVVNLPEGTRIITPTPAPGALGYEAPHGTAFNGTEPGGFVLTLEGPDGRRLDVVAQGITGLPKVRNR</sequence>
<evidence type="ECO:0000256" key="11">
    <source>
        <dbReference type="ARBA" id="ARBA00023237"/>
    </source>
</evidence>
<keyword evidence="8" id="KW-0574">Periplasm</keyword>
<feature type="domain" description="General secretion pathway GspH" evidence="13">
    <location>
        <begin position="46"/>
        <end position="141"/>
    </location>
</feature>
<evidence type="ECO:0000256" key="2">
    <source>
        <dbReference type="ARBA" id="ARBA00004377"/>
    </source>
</evidence>
<organism evidence="14 15">
    <name type="scientific">Deinococcus taklimakanensis</name>
    <dbReference type="NCBI Taxonomy" id="536443"/>
    <lineage>
        <taxon>Bacteria</taxon>
        <taxon>Thermotogati</taxon>
        <taxon>Deinococcota</taxon>
        <taxon>Deinococci</taxon>
        <taxon>Deinococcales</taxon>
        <taxon>Deinococcaceae</taxon>
        <taxon>Deinococcus</taxon>
    </lineage>
</organism>
<keyword evidence="15" id="KW-1185">Reference proteome</keyword>
<feature type="transmembrane region" description="Helical" evidence="12">
    <location>
        <begin position="12"/>
        <end position="31"/>
    </location>
</feature>
<proteinExistence type="predicted"/>
<dbReference type="InterPro" id="IPR022346">
    <property type="entry name" value="T2SS_GspH"/>
</dbReference>
<evidence type="ECO:0000256" key="5">
    <source>
        <dbReference type="ARBA" id="ARBA00022481"/>
    </source>
</evidence>
<comment type="subcellular location">
    <subcellularLocation>
        <location evidence="2">Cell inner membrane</location>
        <topology evidence="2">Single-pass membrane protein</topology>
    </subcellularLocation>
    <subcellularLocation>
        <location evidence="1">Cell outer membrane</location>
        <topology evidence="1">Single-pass membrane protein</topology>
    </subcellularLocation>
    <subcellularLocation>
        <location evidence="3">Periplasm</location>
    </subcellularLocation>
</comment>
<dbReference type="Pfam" id="PF07963">
    <property type="entry name" value="N_methyl"/>
    <property type="match status" value="1"/>
</dbReference>
<evidence type="ECO:0000256" key="6">
    <source>
        <dbReference type="ARBA" id="ARBA00022519"/>
    </source>
</evidence>
<dbReference type="RefSeq" id="WP_386847143.1">
    <property type="nucleotide sequence ID" value="NZ_JBHUMK010000079.1"/>
</dbReference>
<dbReference type="Pfam" id="PF12019">
    <property type="entry name" value="GspH"/>
    <property type="match status" value="1"/>
</dbReference>
<evidence type="ECO:0000256" key="4">
    <source>
        <dbReference type="ARBA" id="ARBA00022475"/>
    </source>
</evidence>
<keyword evidence="4" id="KW-1003">Cell membrane</keyword>
<dbReference type="InterPro" id="IPR045584">
    <property type="entry name" value="Pilin-like"/>
</dbReference>
<evidence type="ECO:0000256" key="8">
    <source>
        <dbReference type="ARBA" id="ARBA00022764"/>
    </source>
</evidence>
<evidence type="ECO:0000256" key="12">
    <source>
        <dbReference type="SAM" id="Phobius"/>
    </source>
</evidence>
<dbReference type="NCBIfam" id="TIGR02532">
    <property type="entry name" value="IV_pilin_GFxxxE"/>
    <property type="match status" value="1"/>
</dbReference>
<evidence type="ECO:0000313" key="14">
    <source>
        <dbReference type="EMBL" id="MFD2610756.1"/>
    </source>
</evidence>
<protein>
    <submittedName>
        <fullName evidence="14">GspH/FimT family pseudopilin</fullName>
    </submittedName>
</protein>
<evidence type="ECO:0000259" key="13">
    <source>
        <dbReference type="Pfam" id="PF12019"/>
    </source>
</evidence>
<keyword evidence="6" id="KW-0997">Cell inner membrane</keyword>
<evidence type="ECO:0000256" key="9">
    <source>
        <dbReference type="ARBA" id="ARBA00022989"/>
    </source>
</evidence>
<comment type="caution">
    <text evidence="14">The sequence shown here is derived from an EMBL/GenBank/DDBJ whole genome shotgun (WGS) entry which is preliminary data.</text>
</comment>
<dbReference type="EMBL" id="JBHUMK010000079">
    <property type="protein sequence ID" value="MFD2610756.1"/>
    <property type="molecule type" value="Genomic_DNA"/>
</dbReference>
<keyword evidence="5" id="KW-0488">Methylation</keyword>
<dbReference type="Gene3D" id="3.30.700.10">
    <property type="entry name" value="Glycoprotein, Type 4 Pilin"/>
    <property type="match status" value="1"/>
</dbReference>
<evidence type="ECO:0000313" key="15">
    <source>
        <dbReference type="Proteomes" id="UP001597475"/>
    </source>
</evidence>
<dbReference type="Proteomes" id="UP001597475">
    <property type="component" value="Unassembled WGS sequence"/>
</dbReference>
<accession>A0ABW5P781</accession>
<evidence type="ECO:0000256" key="3">
    <source>
        <dbReference type="ARBA" id="ARBA00004418"/>
    </source>
</evidence>
<keyword evidence="7 12" id="KW-0812">Transmembrane</keyword>
<keyword evidence="10 12" id="KW-0472">Membrane</keyword>
<name>A0ABW5P781_9DEIO</name>
<dbReference type="InterPro" id="IPR012902">
    <property type="entry name" value="N_methyl_site"/>
</dbReference>
<dbReference type="SUPFAM" id="SSF54523">
    <property type="entry name" value="Pili subunits"/>
    <property type="match status" value="1"/>
</dbReference>
<evidence type="ECO:0000256" key="1">
    <source>
        <dbReference type="ARBA" id="ARBA00004203"/>
    </source>
</evidence>
<evidence type="ECO:0000256" key="10">
    <source>
        <dbReference type="ARBA" id="ARBA00023136"/>
    </source>
</evidence>
<gene>
    <name evidence="14" type="ORF">ACFSR9_15145</name>
</gene>
<evidence type="ECO:0000256" key="7">
    <source>
        <dbReference type="ARBA" id="ARBA00022692"/>
    </source>
</evidence>
<dbReference type="PROSITE" id="PS00409">
    <property type="entry name" value="PROKAR_NTER_METHYL"/>
    <property type="match status" value="1"/>
</dbReference>